<dbReference type="EMBL" id="DP000010">
    <property type="protein sequence ID" value="ABA95164.1"/>
    <property type="molecule type" value="Genomic_DNA"/>
</dbReference>
<gene>
    <name evidence="1" type="ordered locus">LOC_Os11g43570</name>
</gene>
<organism evidence="1">
    <name type="scientific">Oryza sativa subsp. japonica</name>
    <name type="common">Rice</name>
    <dbReference type="NCBI Taxonomy" id="39947"/>
    <lineage>
        <taxon>Eukaryota</taxon>
        <taxon>Viridiplantae</taxon>
        <taxon>Streptophyta</taxon>
        <taxon>Embryophyta</taxon>
        <taxon>Tracheophyta</taxon>
        <taxon>Spermatophyta</taxon>
        <taxon>Magnoliopsida</taxon>
        <taxon>Liliopsida</taxon>
        <taxon>Poales</taxon>
        <taxon>Poaceae</taxon>
        <taxon>BOP clade</taxon>
        <taxon>Oryzoideae</taxon>
        <taxon>Oryzeae</taxon>
        <taxon>Oryzinae</taxon>
        <taxon>Oryza</taxon>
        <taxon>Oryza sativa</taxon>
    </lineage>
</organism>
<protein>
    <submittedName>
        <fullName evidence="1">Uncharacterized protein</fullName>
    </submittedName>
</protein>
<reference evidence="1" key="1">
    <citation type="journal article" date="2005" name="BMC Biol.">
        <title>The sequence of rice chromosomes 11 and 12, rich in disease resistance genes and recent gene duplications.</title>
        <authorList>
            <consortium name="The rice chromosomes 11 and 12 sequencing consortia"/>
        </authorList>
    </citation>
    <scope>NUCLEOTIDE SEQUENCE [LARGE SCALE GENOMIC DNA]</scope>
</reference>
<sequence length="51" mass="5865">MEQDSMATPPGQREMMPEDITVVEPSKAFAQHYTIANSPRKKKMRYYSEGT</sequence>
<reference evidence="1" key="2">
    <citation type="submission" date="2005-04" db="EMBL/GenBank/DDBJ databases">
        <authorList>
            <person name="Buell C.R."/>
            <person name="Wing R.A."/>
            <person name="McCombie W.A."/>
            <person name="Ouyang S."/>
        </authorList>
    </citation>
    <scope>NUCLEOTIDE SEQUENCE</scope>
</reference>
<proteinExistence type="predicted"/>
<evidence type="ECO:0000313" key="1">
    <source>
        <dbReference type="EMBL" id="ABA95164.1"/>
    </source>
</evidence>
<reference evidence="1" key="3">
    <citation type="submission" date="2006-01" db="EMBL/GenBank/DDBJ databases">
        <authorList>
            <person name="Buell R."/>
        </authorList>
    </citation>
    <scope>NUCLEOTIDE SEQUENCE</scope>
</reference>
<name>Q2R071_ORYSJ</name>
<accession>Q2R071</accession>
<dbReference type="AlphaFoldDB" id="Q2R071"/>